<keyword evidence="1" id="KW-0812">Transmembrane</keyword>
<dbReference type="EMBL" id="JACRIW010000038">
    <property type="protein sequence ID" value="MBI5168977.1"/>
    <property type="molecule type" value="Genomic_DNA"/>
</dbReference>
<reference evidence="2" key="1">
    <citation type="submission" date="2020-07" db="EMBL/GenBank/DDBJ databases">
        <title>Huge and variable diversity of episymbiotic CPR bacteria and DPANN archaea in groundwater ecosystems.</title>
        <authorList>
            <person name="He C.Y."/>
            <person name="Keren R."/>
            <person name="Whittaker M."/>
            <person name="Farag I.F."/>
            <person name="Doudna J."/>
            <person name="Cate J.H.D."/>
            <person name="Banfield J.F."/>
        </authorList>
    </citation>
    <scope>NUCLEOTIDE SEQUENCE</scope>
    <source>
        <strain evidence="2">NC_groundwater_1813_Pr3_B-0.1um_71_17</strain>
    </source>
</reference>
<protein>
    <submittedName>
        <fullName evidence="2">Uncharacterized protein</fullName>
    </submittedName>
</protein>
<feature type="transmembrane region" description="Helical" evidence="1">
    <location>
        <begin position="60"/>
        <end position="81"/>
    </location>
</feature>
<sequence>MSRILSHELPERADAAHSAAGTVEWTCDPWRENARVAGLSACTAVALCALVAAAHVPFLVFAGLCAFVIAAFAPAFTVVRCRADREGVARRGWFGWERRAWKDVRRVERLSRALLCSPYASRHPLDSARALSLPLPAAEREALVARIESLRSAHGR</sequence>
<keyword evidence="1" id="KW-0472">Membrane</keyword>
<dbReference type="AlphaFoldDB" id="A0A933SAI2"/>
<accession>A0A933SAI2</accession>
<name>A0A933SAI2_UNCEI</name>
<comment type="caution">
    <text evidence="2">The sequence shown here is derived from an EMBL/GenBank/DDBJ whole genome shotgun (WGS) entry which is preliminary data.</text>
</comment>
<evidence type="ECO:0000256" key="1">
    <source>
        <dbReference type="SAM" id="Phobius"/>
    </source>
</evidence>
<organism evidence="2 3">
    <name type="scientific">Eiseniibacteriota bacterium</name>
    <dbReference type="NCBI Taxonomy" id="2212470"/>
    <lineage>
        <taxon>Bacteria</taxon>
        <taxon>Candidatus Eiseniibacteriota</taxon>
    </lineage>
</organism>
<proteinExistence type="predicted"/>
<feature type="transmembrane region" description="Helical" evidence="1">
    <location>
        <begin position="36"/>
        <end position="54"/>
    </location>
</feature>
<keyword evidence="1" id="KW-1133">Transmembrane helix</keyword>
<evidence type="ECO:0000313" key="2">
    <source>
        <dbReference type="EMBL" id="MBI5168977.1"/>
    </source>
</evidence>
<evidence type="ECO:0000313" key="3">
    <source>
        <dbReference type="Proteomes" id="UP000696931"/>
    </source>
</evidence>
<gene>
    <name evidence="2" type="ORF">HZA61_05790</name>
</gene>
<dbReference type="Proteomes" id="UP000696931">
    <property type="component" value="Unassembled WGS sequence"/>
</dbReference>